<name>X1QGP7_9ZZZZ</name>
<comment type="caution">
    <text evidence="1">The sequence shown here is derived from an EMBL/GenBank/DDBJ whole genome shotgun (WGS) entry which is preliminary data.</text>
</comment>
<proteinExistence type="predicted"/>
<reference evidence="1" key="1">
    <citation type="journal article" date="2014" name="Front. Microbiol.">
        <title>High frequency of phylogenetically diverse reductive dehalogenase-homologous genes in deep subseafloor sedimentary metagenomes.</title>
        <authorList>
            <person name="Kawai M."/>
            <person name="Futagami T."/>
            <person name="Toyoda A."/>
            <person name="Takaki Y."/>
            <person name="Nishi S."/>
            <person name="Hori S."/>
            <person name="Arai W."/>
            <person name="Tsubouchi T."/>
            <person name="Morono Y."/>
            <person name="Uchiyama I."/>
            <person name="Ito T."/>
            <person name="Fujiyama A."/>
            <person name="Inagaki F."/>
            <person name="Takami H."/>
        </authorList>
    </citation>
    <scope>NUCLEOTIDE SEQUENCE</scope>
    <source>
        <strain evidence="1">Expedition CK06-06</strain>
    </source>
</reference>
<protein>
    <submittedName>
        <fullName evidence="1">Uncharacterized protein</fullName>
    </submittedName>
</protein>
<gene>
    <name evidence="1" type="ORF">S12H4_11053</name>
</gene>
<sequence length="74" mass="7479">APGVARYQASGGGMAGATAAAKNYAFINEATNQFDMATGAITYTPLLAVTVVDFITSKVGLQRRVASGINGILG</sequence>
<organism evidence="1">
    <name type="scientific">marine sediment metagenome</name>
    <dbReference type="NCBI Taxonomy" id="412755"/>
    <lineage>
        <taxon>unclassified sequences</taxon>
        <taxon>metagenomes</taxon>
        <taxon>ecological metagenomes</taxon>
    </lineage>
</organism>
<feature type="non-terminal residue" evidence="1">
    <location>
        <position position="1"/>
    </location>
</feature>
<dbReference type="EMBL" id="BARW01004871">
    <property type="protein sequence ID" value="GAI67398.1"/>
    <property type="molecule type" value="Genomic_DNA"/>
</dbReference>
<dbReference type="AlphaFoldDB" id="X1QGP7"/>
<accession>X1QGP7</accession>
<evidence type="ECO:0000313" key="1">
    <source>
        <dbReference type="EMBL" id="GAI67398.1"/>
    </source>
</evidence>